<organism evidence="1 2">
    <name type="scientific">Aequorivita aurantiaca</name>
    <dbReference type="NCBI Taxonomy" id="3053356"/>
    <lineage>
        <taxon>Bacteria</taxon>
        <taxon>Pseudomonadati</taxon>
        <taxon>Bacteroidota</taxon>
        <taxon>Flavobacteriia</taxon>
        <taxon>Flavobacteriales</taxon>
        <taxon>Flavobacteriaceae</taxon>
        <taxon>Aequorivita</taxon>
    </lineage>
</organism>
<reference evidence="1 2" key="1">
    <citation type="submission" date="2023-06" db="EMBL/GenBank/DDBJ databases">
        <authorList>
            <person name="Ye Y.-Q."/>
            <person name="Du Z.-J."/>
        </authorList>
    </citation>
    <scope>NUCLEOTIDE SEQUENCE [LARGE SCALE GENOMIC DNA]</scope>
    <source>
        <strain evidence="1 2">SDUM287046</strain>
    </source>
</reference>
<evidence type="ECO:0000313" key="2">
    <source>
        <dbReference type="Proteomes" id="UP001244787"/>
    </source>
</evidence>
<comment type="caution">
    <text evidence="1">The sequence shown here is derived from an EMBL/GenBank/DDBJ whole genome shotgun (WGS) entry which is preliminary data.</text>
</comment>
<dbReference type="RefSeq" id="WP_290254018.1">
    <property type="nucleotide sequence ID" value="NZ_JAUGQQ010000003.1"/>
</dbReference>
<protein>
    <submittedName>
        <fullName evidence="1">Uncharacterized protein</fullName>
    </submittedName>
</protein>
<proteinExistence type="predicted"/>
<dbReference type="EMBL" id="JAUGQQ010000003">
    <property type="protein sequence ID" value="MDN3723923.1"/>
    <property type="molecule type" value="Genomic_DNA"/>
</dbReference>
<sequence>MTERLLHCVRNDVARPNGLADMFLRNKAERLTNTALPAFGCAWEKARVRLIEVESNGTD</sequence>
<name>A0ABT8DL06_9FLAO</name>
<evidence type="ECO:0000313" key="1">
    <source>
        <dbReference type="EMBL" id="MDN3723923.1"/>
    </source>
</evidence>
<gene>
    <name evidence="1" type="ORF">QRD02_05980</name>
</gene>
<accession>A0ABT8DL06</accession>
<dbReference type="Proteomes" id="UP001244787">
    <property type="component" value="Unassembled WGS sequence"/>
</dbReference>
<keyword evidence="2" id="KW-1185">Reference proteome</keyword>